<dbReference type="InterPro" id="IPR012341">
    <property type="entry name" value="6hp_glycosidase-like_sf"/>
</dbReference>
<evidence type="ECO:0000256" key="3">
    <source>
        <dbReference type="ARBA" id="ARBA00023235"/>
    </source>
</evidence>
<sequence>MAAFTPDAFKKEFVAILDYWEKYGPDPEKGGFYGRVNYDNQPVKDSARSVVLTGRLLWTFSLAHRLLKEAKYLTLADRAYQQLVKSFFDTEYGGVYWSVNADGSPLETKKQIYGNAFAMYGLAEYYRVTHFKPALEKAQSLFAIIEKHAFDPVNGGYREAFARDWSATDDYILSKSPWNKSMNTHLHLVEAYTNLYSVWPDAKLKKQTAGMLDAIITHIVNPKTETMQLFFDEKWQAKDHIVSFGHDIEASWLLFETAEVLHDEKLIARMKKKAIAMATAASKGLGPDGALNYEYDPETKHTQTDRSWWVAAEQLVGFYNAYQLTKDPQFKTKAEKSWDYIVGEFVDHERGEWFGTVKEDGTPVKGDKINFWKCPYHNARACAEMWRRLGKA</sequence>
<dbReference type="SUPFAM" id="SSF48208">
    <property type="entry name" value="Six-hairpin glycosidases"/>
    <property type="match status" value="1"/>
</dbReference>
<name>A0A1G7UZ80_9BACT</name>
<evidence type="ECO:0000313" key="6">
    <source>
        <dbReference type="Proteomes" id="UP000198748"/>
    </source>
</evidence>
<dbReference type="EC" id="5.1.3.11" evidence="4"/>
<dbReference type="AlphaFoldDB" id="A0A1G7UZ80"/>
<dbReference type="STRING" id="659014.SAMN04487996_119151"/>
<evidence type="ECO:0000256" key="1">
    <source>
        <dbReference type="ARBA" id="ARBA00001470"/>
    </source>
</evidence>
<evidence type="ECO:0000256" key="4">
    <source>
        <dbReference type="HAMAP-Rule" id="MF_00929"/>
    </source>
</evidence>
<dbReference type="EMBL" id="FNAN01000019">
    <property type="protein sequence ID" value="SDG52608.1"/>
    <property type="molecule type" value="Genomic_DNA"/>
</dbReference>
<comment type="similarity">
    <text evidence="4">Belongs to the cellobiose 2-epimerase family.</text>
</comment>
<dbReference type="RefSeq" id="WP_090156341.1">
    <property type="nucleotide sequence ID" value="NZ_FNAN01000019.1"/>
</dbReference>
<comment type="catalytic activity">
    <reaction evidence="1 4">
        <text>D-cellobiose = beta-D-glucosyl-(1-&gt;4)-D-mannopyranose</text>
        <dbReference type="Rhea" id="RHEA:23384"/>
        <dbReference type="ChEBI" id="CHEBI:17057"/>
        <dbReference type="ChEBI" id="CHEBI:47931"/>
        <dbReference type="EC" id="5.1.3.11"/>
    </reaction>
</comment>
<evidence type="ECO:0000256" key="2">
    <source>
        <dbReference type="ARBA" id="ARBA00008558"/>
    </source>
</evidence>
<dbReference type="InterPro" id="IPR028584">
    <property type="entry name" value="Cellobiose_2_epim"/>
</dbReference>
<dbReference type="GO" id="GO:0047736">
    <property type="term" value="F:cellobiose epimerase activity"/>
    <property type="evidence" value="ECO:0007669"/>
    <property type="project" value="UniProtKB-UniRule"/>
</dbReference>
<protein>
    <recommendedName>
        <fullName evidence="4">Cellobiose 2-epimerase</fullName>
        <shortName evidence="4">CE</shortName>
        <ecNumber evidence="4">5.1.3.11</ecNumber>
    </recommendedName>
</protein>
<dbReference type="Pfam" id="PF07221">
    <property type="entry name" value="GlcNAc_2-epim"/>
    <property type="match status" value="1"/>
</dbReference>
<proteinExistence type="inferred from homology"/>
<organism evidence="5 6">
    <name type="scientific">Dyadobacter soli</name>
    <dbReference type="NCBI Taxonomy" id="659014"/>
    <lineage>
        <taxon>Bacteria</taxon>
        <taxon>Pseudomonadati</taxon>
        <taxon>Bacteroidota</taxon>
        <taxon>Cytophagia</taxon>
        <taxon>Cytophagales</taxon>
        <taxon>Spirosomataceae</taxon>
        <taxon>Dyadobacter</taxon>
    </lineage>
</organism>
<reference evidence="6" key="1">
    <citation type="submission" date="2016-10" db="EMBL/GenBank/DDBJ databases">
        <authorList>
            <person name="Varghese N."/>
            <person name="Submissions S."/>
        </authorList>
    </citation>
    <scope>NUCLEOTIDE SEQUENCE [LARGE SCALE GENOMIC DNA]</scope>
    <source>
        <strain evidence="6">DSM 25329</strain>
    </source>
</reference>
<gene>
    <name evidence="5" type="ORF">SAMN04487996_119151</name>
</gene>
<dbReference type="PANTHER" id="PTHR15108">
    <property type="entry name" value="N-ACYLGLUCOSAMINE-2-EPIMERASE"/>
    <property type="match status" value="1"/>
</dbReference>
<comment type="similarity">
    <text evidence="2">Belongs to the N-acylglucosamine 2-epimerase family.</text>
</comment>
<dbReference type="Proteomes" id="UP000198748">
    <property type="component" value="Unassembled WGS sequence"/>
</dbReference>
<dbReference type="InterPro" id="IPR008928">
    <property type="entry name" value="6-hairpin_glycosidase_sf"/>
</dbReference>
<accession>A0A1G7UZ80</accession>
<keyword evidence="6" id="KW-1185">Reference proteome</keyword>
<dbReference type="OrthoDB" id="5141876at2"/>
<keyword evidence="3 4" id="KW-0413">Isomerase</keyword>
<dbReference type="InterPro" id="IPR010819">
    <property type="entry name" value="AGE/CE"/>
</dbReference>
<evidence type="ECO:0000313" key="5">
    <source>
        <dbReference type="EMBL" id="SDG52608.1"/>
    </source>
</evidence>
<dbReference type="GO" id="GO:0005975">
    <property type="term" value="P:carbohydrate metabolic process"/>
    <property type="evidence" value="ECO:0007669"/>
    <property type="project" value="InterPro"/>
</dbReference>
<comment type="function">
    <text evidence="4">Catalyzes the reversible epimerization of cellobiose to 4-O-beta-D-glucopyranosyl-D-mannose (Glc-Man).</text>
</comment>
<dbReference type="Gene3D" id="1.50.10.10">
    <property type="match status" value="1"/>
</dbReference>
<dbReference type="HAMAP" id="MF_00929">
    <property type="entry name" value="Cellobiose_2_epim"/>
    <property type="match status" value="1"/>
</dbReference>